<dbReference type="Pfam" id="PF03168">
    <property type="entry name" value="LEA_2"/>
    <property type="match status" value="1"/>
</dbReference>
<dbReference type="InterPro" id="IPR004864">
    <property type="entry name" value="LEA_2"/>
</dbReference>
<gene>
    <name evidence="7" type="ORF">ALMOND_2B022434</name>
</gene>
<feature type="chain" id="PRO_5022980624" evidence="5">
    <location>
        <begin position="23"/>
        <end position="202"/>
    </location>
</feature>
<keyword evidence="5" id="KW-0732">Signal</keyword>
<evidence type="ECO:0000256" key="5">
    <source>
        <dbReference type="SAM" id="SignalP"/>
    </source>
</evidence>
<proteinExistence type="predicted"/>
<dbReference type="AlphaFoldDB" id="A0A5E4F5D5"/>
<organism evidence="7 8">
    <name type="scientific">Prunus dulcis</name>
    <name type="common">Almond</name>
    <name type="synonym">Amygdalus dulcis</name>
    <dbReference type="NCBI Taxonomy" id="3755"/>
    <lineage>
        <taxon>Eukaryota</taxon>
        <taxon>Viridiplantae</taxon>
        <taxon>Streptophyta</taxon>
        <taxon>Embryophyta</taxon>
        <taxon>Tracheophyta</taxon>
        <taxon>Spermatophyta</taxon>
        <taxon>Magnoliopsida</taxon>
        <taxon>eudicotyledons</taxon>
        <taxon>Gunneridae</taxon>
        <taxon>Pentapetalae</taxon>
        <taxon>rosids</taxon>
        <taxon>fabids</taxon>
        <taxon>Rosales</taxon>
        <taxon>Rosaceae</taxon>
        <taxon>Amygdaloideae</taxon>
        <taxon>Amygdaleae</taxon>
        <taxon>Prunus</taxon>
    </lineage>
</organism>
<name>A0A5E4F5D5_PRUDU</name>
<accession>A0A5E4F5D5</accession>
<dbReference type="Gramene" id="VVA21851">
    <property type="protein sequence ID" value="VVA21851"/>
    <property type="gene ID" value="Prudul26B022434"/>
</dbReference>
<dbReference type="Proteomes" id="UP000327085">
    <property type="component" value="Chromosome 7"/>
</dbReference>
<evidence type="ECO:0000256" key="1">
    <source>
        <dbReference type="ARBA" id="ARBA00004167"/>
    </source>
</evidence>
<comment type="subcellular location">
    <subcellularLocation>
        <location evidence="1">Membrane</location>
        <topology evidence="1">Single-pass membrane protein</topology>
    </subcellularLocation>
</comment>
<dbReference type="InParanoid" id="A0A5E4F5D5"/>
<sequence length="202" mass="22920">MSGGCACCFCLLCNTFLCFTLAFFMFCYILTSDEPKFRVTDASLTQFNFTNTDNSTIHYNLALNITIRNSNKKVGIYYRRIQVIANYRKKTFAMVNLTSAPFYQGHKNTTTLHAVLEGQQLVLFGESDISQFNSDTAASIYSIDLQLALQVRARYFSFKTAEYPSSKIDCKLRVPFSLNETSPSGFNVTMCWNVHILTDRGD</sequence>
<dbReference type="GO" id="GO:0005886">
    <property type="term" value="C:plasma membrane"/>
    <property type="evidence" value="ECO:0007669"/>
    <property type="project" value="TreeGrafter"/>
</dbReference>
<dbReference type="GO" id="GO:0009506">
    <property type="term" value="C:plasmodesma"/>
    <property type="evidence" value="ECO:0007669"/>
    <property type="project" value="TreeGrafter"/>
</dbReference>
<keyword evidence="3" id="KW-1133">Transmembrane helix</keyword>
<protein>
    <submittedName>
        <fullName evidence="7">PREDICTED: YLS9</fullName>
    </submittedName>
</protein>
<reference evidence="8" key="1">
    <citation type="journal article" date="2020" name="Plant J.">
        <title>Transposons played a major role in the diversification between the closely related almond and peach genomes: results from the almond genome sequence.</title>
        <authorList>
            <person name="Alioto T."/>
            <person name="Alexiou K.G."/>
            <person name="Bardil A."/>
            <person name="Barteri F."/>
            <person name="Castanera R."/>
            <person name="Cruz F."/>
            <person name="Dhingra A."/>
            <person name="Duval H."/>
            <person name="Fernandez I Marti A."/>
            <person name="Frias L."/>
            <person name="Galan B."/>
            <person name="Garcia J.L."/>
            <person name="Howad W."/>
            <person name="Gomez-Garrido J."/>
            <person name="Gut M."/>
            <person name="Julca I."/>
            <person name="Morata J."/>
            <person name="Puigdomenech P."/>
            <person name="Ribeca P."/>
            <person name="Rubio Cabetas M.J."/>
            <person name="Vlasova A."/>
            <person name="Wirthensohn M."/>
            <person name="Garcia-Mas J."/>
            <person name="Gabaldon T."/>
            <person name="Casacuberta J.M."/>
            <person name="Arus P."/>
        </authorList>
    </citation>
    <scope>NUCLEOTIDE SEQUENCE [LARGE SCALE GENOMIC DNA]</scope>
    <source>
        <strain evidence="8">cv. Texas</strain>
    </source>
</reference>
<evidence type="ECO:0000256" key="4">
    <source>
        <dbReference type="ARBA" id="ARBA00023136"/>
    </source>
</evidence>
<keyword evidence="2" id="KW-0812">Transmembrane</keyword>
<evidence type="ECO:0000256" key="2">
    <source>
        <dbReference type="ARBA" id="ARBA00022692"/>
    </source>
</evidence>
<keyword evidence="4" id="KW-0472">Membrane</keyword>
<dbReference type="EMBL" id="CABIKO010000055">
    <property type="protein sequence ID" value="VVA21851.1"/>
    <property type="molecule type" value="Genomic_DNA"/>
</dbReference>
<evidence type="ECO:0000256" key="3">
    <source>
        <dbReference type="ARBA" id="ARBA00022989"/>
    </source>
</evidence>
<dbReference type="PANTHER" id="PTHR31415:SF109">
    <property type="entry name" value="NDR1_HIN1-LIKE PROTEIN 10"/>
    <property type="match status" value="1"/>
</dbReference>
<dbReference type="OMA" id="KIYYRRI"/>
<evidence type="ECO:0000259" key="6">
    <source>
        <dbReference type="Pfam" id="PF03168"/>
    </source>
</evidence>
<feature type="domain" description="Late embryogenesis abundant protein LEA-2 subgroup" evidence="6">
    <location>
        <begin position="65"/>
        <end position="166"/>
    </location>
</feature>
<dbReference type="PANTHER" id="PTHR31415">
    <property type="entry name" value="OS05G0367900 PROTEIN"/>
    <property type="match status" value="1"/>
</dbReference>
<evidence type="ECO:0000313" key="7">
    <source>
        <dbReference type="EMBL" id="VVA21851.1"/>
    </source>
</evidence>
<dbReference type="InterPro" id="IPR044839">
    <property type="entry name" value="NDR1-like"/>
</dbReference>
<feature type="signal peptide" evidence="5">
    <location>
        <begin position="1"/>
        <end position="22"/>
    </location>
</feature>
<evidence type="ECO:0000313" key="8">
    <source>
        <dbReference type="Proteomes" id="UP000327085"/>
    </source>
</evidence>
<dbReference type="GO" id="GO:0098542">
    <property type="term" value="P:defense response to other organism"/>
    <property type="evidence" value="ECO:0007669"/>
    <property type="project" value="InterPro"/>
</dbReference>